<protein>
    <submittedName>
        <fullName evidence="1">Uncharacterized protein</fullName>
    </submittedName>
</protein>
<gene>
    <name evidence="1" type="ORF">B6F84_02085</name>
</gene>
<sequence>MNPVSLSILRKVPSITKIVEEAEKFSEENKLVPLLTFYLEDELLNNLVKTLDNKFSNTFKEYGYDKTVFIKKLYNN</sequence>
<dbReference type="OrthoDB" id="34497at2157"/>
<dbReference type="KEGG" id="aman:B6F84_02085"/>
<reference evidence="1 2" key="1">
    <citation type="submission" date="2017-03" db="EMBL/GenBank/DDBJ databases">
        <title>Sulfur activation and transportation mechanism of thermophilic Archaea Acidianus manzaensis YN-25.</title>
        <authorList>
            <person name="Ma Y."/>
            <person name="Yang Y."/>
            <person name="Xia J."/>
        </authorList>
    </citation>
    <scope>NUCLEOTIDE SEQUENCE [LARGE SCALE GENOMIC DNA]</scope>
    <source>
        <strain evidence="1 2">YN-25</strain>
    </source>
</reference>
<dbReference type="GeneID" id="41589670"/>
<dbReference type="AlphaFoldDB" id="A0A1W6JXE2"/>
<dbReference type="Proteomes" id="UP000193404">
    <property type="component" value="Chromosome"/>
</dbReference>
<accession>A0A1W6JXE2</accession>
<dbReference type="STRING" id="282676.B6F84_02085"/>
<evidence type="ECO:0000313" key="1">
    <source>
        <dbReference type="EMBL" id="ARM74933.1"/>
    </source>
</evidence>
<dbReference type="EMBL" id="CP020477">
    <property type="protein sequence ID" value="ARM74933.1"/>
    <property type="molecule type" value="Genomic_DNA"/>
</dbReference>
<evidence type="ECO:0000313" key="2">
    <source>
        <dbReference type="Proteomes" id="UP000193404"/>
    </source>
</evidence>
<proteinExistence type="predicted"/>
<dbReference type="RefSeq" id="WP_148690688.1">
    <property type="nucleotide sequence ID" value="NZ_CP020477.1"/>
</dbReference>
<keyword evidence="2" id="KW-1185">Reference proteome</keyword>
<organism evidence="1 2">
    <name type="scientific">Acidianus manzaensis</name>
    <dbReference type="NCBI Taxonomy" id="282676"/>
    <lineage>
        <taxon>Archaea</taxon>
        <taxon>Thermoproteota</taxon>
        <taxon>Thermoprotei</taxon>
        <taxon>Sulfolobales</taxon>
        <taxon>Sulfolobaceae</taxon>
        <taxon>Acidianus</taxon>
    </lineage>
</organism>
<name>A0A1W6JXE2_9CREN</name>